<evidence type="ECO:0000313" key="4">
    <source>
        <dbReference type="RefSeq" id="XP_059603576.1"/>
    </source>
</evidence>
<dbReference type="GeneID" id="4980291"/>
<evidence type="ECO:0000256" key="2">
    <source>
        <dbReference type="SAM" id="Phobius"/>
    </source>
</evidence>
<keyword evidence="2" id="KW-0812">Transmembrane</keyword>
<dbReference type="RefSeq" id="XP_059603576.1">
    <property type="nucleotide sequence ID" value="XM_059746995.1"/>
</dbReference>
<dbReference type="PANTHER" id="PTHR42850:SF4">
    <property type="entry name" value="ZINC-DEPENDENT ENDOPOLYPHOSPHATASE"/>
    <property type="match status" value="1"/>
</dbReference>
<dbReference type="Gene3D" id="3.60.21.10">
    <property type="match status" value="1"/>
</dbReference>
<evidence type="ECO:0000259" key="3">
    <source>
        <dbReference type="Pfam" id="PF00149"/>
    </source>
</evidence>
<name>A0AAJ8E1T8_ASPNG</name>
<keyword evidence="2" id="KW-0472">Membrane</keyword>
<dbReference type="KEGG" id="ang:An03g03010"/>
<evidence type="ECO:0000256" key="1">
    <source>
        <dbReference type="SAM" id="MobiDB-lite"/>
    </source>
</evidence>
<feature type="domain" description="Calcineurin-like phosphoesterase" evidence="3">
    <location>
        <begin position="155"/>
        <end position="369"/>
    </location>
</feature>
<dbReference type="InterPro" id="IPR029052">
    <property type="entry name" value="Metallo-depent_PP-like"/>
</dbReference>
<organism evidence="4">
    <name type="scientific">Aspergillus niger</name>
    <dbReference type="NCBI Taxonomy" id="5061"/>
    <lineage>
        <taxon>Eukaryota</taxon>
        <taxon>Fungi</taxon>
        <taxon>Dikarya</taxon>
        <taxon>Ascomycota</taxon>
        <taxon>Pezizomycotina</taxon>
        <taxon>Eurotiomycetes</taxon>
        <taxon>Eurotiomycetidae</taxon>
        <taxon>Eurotiales</taxon>
        <taxon>Aspergillaceae</taxon>
        <taxon>Aspergillus</taxon>
        <taxon>Aspergillus subgen. Circumdati</taxon>
    </lineage>
</organism>
<gene>
    <name evidence="4" type="ORF">An03g03010</name>
</gene>
<dbReference type="PANTHER" id="PTHR42850">
    <property type="entry name" value="METALLOPHOSPHOESTERASE"/>
    <property type="match status" value="1"/>
</dbReference>
<accession>A0AAJ8E1T8</accession>
<protein>
    <recommendedName>
        <fullName evidence="3">Calcineurin-like phosphoesterase domain-containing protein</fullName>
    </recommendedName>
</protein>
<dbReference type="VEuPathDB" id="FungiDB:An03g03010"/>
<dbReference type="InterPro" id="IPR050126">
    <property type="entry name" value="Ap4A_hydrolase"/>
</dbReference>
<feature type="region of interest" description="Disordered" evidence="1">
    <location>
        <begin position="1"/>
        <end position="28"/>
    </location>
</feature>
<dbReference type="InterPro" id="IPR004843">
    <property type="entry name" value="Calcineurin-like_PHP"/>
</dbReference>
<proteinExistence type="predicted"/>
<feature type="transmembrane region" description="Helical" evidence="2">
    <location>
        <begin position="82"/>
        <end position="100"/>
    </location>
</feature>
<reference evidence="4" key="1">
    <citation type="submission" date="2025-02" db="EMBL/GenBank/DDBJ databases">
        <authorList>
            <consortium name="NCBI Genome Project"/>
        </authorList>
    </citation>
    <scope>NUCLEOTIDE SEQUENCE</scope>
</reference>
<reference evidence="4" key="2">
    <citation type="submission" date="2025-08" db="UniProtKB">
        <authorList>
            <consortium name="RefSeq"/>
        </authorList>
    </citation>
    <scope>IDENTIFICATION</scope>
</reference>
<dbReference type="SUPFAM" id="SSF56300">
    <property type="entry name" value="Metallo-dependent phosphatases"/>
    <property type="match status" value="1"/>
</dbReference>
<dbReference type="Pfam" id="PF00149">
    <property type="entry name" value="Metallophos"/>
    <property type="match status" value="1"/>
</dbReference>
<keyword evidence="2" id="KW-1133">Transmembrane helix</keyword>
<sequence length="519" mass="57288">MTNYHDTESLEYSSDTSDDGRFSPHPTGRIKRYTRPLIDYVRNEWQTNAKYSHLANPDQPSEPSRFVQLFLSIVTAPRFRRYVVVYLTLVITCLLGWLYILSPRLAEHASLLRALDPEVKEEVGGWFGTNAFPGFDDVVQVGKLDTELLPEGDERLIVVGDVQGCMAELDRLLEELLFDPTNDHLIFTGNMISQGPNSTDVVDFARKYSASCVRGNNEDRVLVMRHNMIEAQTLTDTSSDQYLDGQSTEQAKNERNLARALSEEQSEWLDACPVILNVGQIPTMGQVAVVHGGLIPGVDLNHQDPYSVMNMLTLDLDTHMPSPERDGMMWTKFFNKHQSVSYSSSKSSNNDDDEDAGAAKATTVIYGHDSETGLNINTYTKGIDTGCVAGGKLTAFVISASGEQNIIQFASFSLYLSAGLKGLGLIGWIGLGKGGLYCCISISTGGILKHYAILYSIHYISLLNLIPDRARQVTRNLPRWLKQGMYGSFYSASSASIPITMRPSCSWLGSGPVSESSST</sequence>
<dbReference type="AlphaFoldDB" id="A0AAJ8E1T8"/>